<reference evidence="2 3" key="1">
    <citation type="journal article" date="2012" name="J. Bacteriol.">
        <title>Genome Sequence of "Candidatus Mycoplasma haemolamae" Strain Purdue, a Red Blood Cell Pathogen of Alpacas (Vicugna pacos) and Llamas (Lama glama).</title>
        <authorList>
            <person name="Guimaraes A.M."/>
            <person name="Toth B."/>
            <person name="Santos A.P."/>
            <person name="do Nascimento N.C."/>
            <person name="Kritchevsky J.E."/>
            <person name="Messick J.B."/>
        </authorList>
    </citation>
    <scope>NUCLEOTIDE SEQUENCE [LARGE SCALE GENOMIC DNA]</scope>
    <source>
        <strain evidence="2 3">Purdue</strain>
    </source>
</reference>
<name>I7B976_MYCHA</name>
<dbReference type="EMBL" id="CP003731">
    <property type="protein sequence ID" value="AFO51830.1"/>
    <property type="molecule type" value="Genomic_DNA"/>
</dbReference>
<feature type="chain" id="PRO_5003708112" description="Ig-like domain-containing protein" evidence="1">
    <location>
        <begin position="24"/>
        <end position="162"/>
    </location>
</feature>
<organism evidence="2 3">
    <name type="scientific">Mycoplasma haematolamae (strain Purdue)</name>
    <dbReference type="NCBI Taxonomy" id="1212765"/>
    <lineage>
        <taxon>Bacteria</taxon>
        <taxon>Bacillati</taxon>
        <taxon>Mycoplasmatota</taxon>
        <taxon>Mollicutes</taxon>
        <taxon>Mycoplasmataceae</taxon>
        <taxon>Mycoplasma</taxon>
    </lineage>
</organism>
<evidence type="ECO:0000256" key="1">
    <source>
        <dbReference type="SAM" id="SignalP"/>
    </source>
</evidence>
<dbReference type="HOGENOM" id="CLU_1693530_0_0_14"/>
<proteinExistence type="predicted"/>
<keyword evidence="1" id="KW-0732">Signal</keyword>
<keyword evidence="3" id="KW-1185">Reference proteome</keyword>
<dbReference type="AlphaFoldDB" id="I7B976"/>
<accession>I7B976</accession>
<dbReference type="STRING" id="1212765.MHLP_01250"/>
<protein>
    <recommendedName>
        <fullName evidence="4">Ig-like domain-containing protein</fullName>
    </recommendedName>
</protein>
<dbReference type="KEGG" id="mhl:MHLP_01250"/>
<reference evidence="3" key="2">
    <citation type="submission" date="2012-07" db="EMBL/GenBank/DDBJ databases">
        <title>Complete genome sequence of 'Candidatus Mycoplasma haemolamae'.</title>
        <authorList>
            <person name="Guimaraes A.M.S."/>
            <person name="Toth B."/>
            <person name="Santos A.P."/>
            <person name="Nascimento N.C."/>
            <person name="Sojka J.E."/>
            <person name="Messick J.B."/>
        </authorList>
    </citation>
    <scope>NUCLEOTIDE SEQUENCE [LARGE SCALE GENOMIC DNA]</scope>
    <source>
        <strain evidence="3">Purdue</strain>
    </source>
</reference>
<evidence type="ECO:0008006" key="4">
    <source>
        <dbReference type="Google" id="ProtNLM"/>
    </source>
</evidence>
<dbReference type="Proteomes" id="UP000006502">
    <property type="component" value="Chromosome"/>
</dbReference>
<feature type="signal peptide" evidence="1">
    <location>
        <begin position="1"/>
        <end position="23"/>
    </location>
</feature>
<evidence type="ECO:0000313" key="2">
    <source>
        <dbReference type="EMBL" id="AFO51830.1"/>
    </source>
</evidence>
<evidence type="ECO:0000313" key="3">
    <source>
        <dbReference type="Proteomes" id="UP000006502"/>
    </source>
</evidence>
<dbReference type="PATRIC" id="fig|1212765.3.peg.280"/>
<gene>
    <name evidence="2" type="ordered locus">MHLP_01250</name>
</gene>
<sequence>MIAPKTIVLAVAGLSAIGGVTTAAVKSADFSSDVKTSTERRSEQSAPPQNVTYEFVFPGAVKKALTCPHASYPQDSLDYSNTSRPIIIACSKGKEFVWTLKWNGSDAQYNKKKLTCSATQSAGKTFNCTSELSGSAQVNVEELQLSSNWNNFYSSQTALKIT</sequence>